<feature type="compositionally biased region" description="Basic residues" evidence="1">
    <location>
        <begin position="39"/>
        <end position="49"/>
    </location>
</feature>
<feature type="region of interest" description="Disordered" evidence="1">
    <location>
        <begin position="39"/>
        <end position="62"/>
    </location>
</feature>
<evidence type="ECO:0000313" key="2">
    <source>
        <dbReference type="EMBL" id="OBZ92787.1"/>
    </source>
</evidence>
<organism evidence="2 3">
    <name type="scientific">Pararhizobium polonicum</name>
    <dbReference type="NCBI Taxonomy" id="1612624"/>
    <lineage>
        <taxon>Bacteria</taxon>
        <taxon>Pseudomonadati</taxon>
        <taxon>Pseudomonadota</taxon>
        <taxon>Alphaproteobacteria</taxon>
        <taxon>Hyphomicrobiales</taxon>
        <taxon>Rhizobiaceae</taxon>
        <taxon>Rhizobium/Agrobacterium group</taxon>
        <taxon>Pararhizobium</taxon>
    </lineage>
</organism>
<sequence>MTYKDLSIADVLTDPLIRQVMRADGVSLSGMALLLHTAARKQKTPQKSRHVPEAALRMRGSV</sequence>
<comment type="caution">
    <text evidence="2">The sequence shown here is derived from an EMBL/GenBank/DDBJ whole genome shotgun (WGS) entry which is preliminary data.</text>
</comment>
<dbReference type="RefSeq" id="WP_068957833.1">
    <property type="nucleotide sequence ID" value="NZ_LGLV01000018.1"/>
</dbReference>
<proteinExistence type="predicted"/>
<dbReference type="Proteomes" id="UP000093111">
    <property type="component" value="Unassembled WGS sequence"/>
</dbReference>
<reference evidence="2 3" key="1">
    <citation type="journal article" date="2016" name="Syst. Appl. Microbiol.">
        <title>Pararhizobium polonicum sp. nov. isolated from tumors on stone fruit rootstocks.</title>
        <authorList>
            <person name="Pulawska J."/>
            <person name="Kuzmanovic N."/>
            <person name="Willems A."/>
            <person name="Pothier J.F."/>
        </authorList>
    </citation>
    <scope>NUCLEOTIDE SEQUENCE [LARGE SCALE GENOMIC DNA]</scope>
    <source>
        <strain evidence="2 3">F5.1</strain>
    </source>
</reference>
<dbReference type="EMBL" id="LGLV01000018">
    <property type="protein sequence ID" value="OBZ92787.1"/>
    <property type="molecule type" value="Genomic_DNA"/>
</dbReference>
<keyword evidence="3" id="KW-1185">Reference proteome</keyword>
<accession>A0A1C7NUV5</accession>
<gene>
    <name evidence="2" type="ORF">ADU59_25275</name>
</gene>
<name>A0A1C7NUV5_9HYPH</name>
<protein>
    <submittedName>
        <fullName evidence="2">Uncharacterized protein</fullName>
    </submittedName>
</protein>
<dbReference type="PATRIC" id="fig|1612624.7.peg.2763"/>
<dbReference type="OrthoDB" id="7365361at2"/>
<evidence type="ECO:0000313" key="3">
    <source>
        <dbReference type="Proteomes" id="UP000093111"/>
    </source>
</evidence>
<dbReference type="AlphaFoldDB" id="A0A1C7NUV5"/>
<evidence type="ECO:0000256" key="1">
    <source>
        <dbReference type="SAM" id="MobiDB-lite"/>
    </source>
</evidence>